<dbReference type="RefSeq" id="WP_214536275.1">
    <property type="nucleotide sequence ID" value="NZ_JAHFVK010000002.1"/>
</dbReference>
<dbReference type="EC" id="3.1.21.-" evidence="3"/>
<evidence type="ECO:0000313" key="3">
    <source>
        <dbReference type="EMBL" id="MBT2134643.1"/>
    </source>
</evidence>
<dbReference type="Pfam" id="PF04471">
    <property type="entry name" value="Mrr_cat"/>
    <property type="match status" value="1"/>
</dbReference>
<sequence length="386" mass="43728">MISNDEYLERVVAGIHAISSNDADVRWNEKINGRQFDVVVRFRLGTLNYLVLVEVKNRTRRASASDVEAFVTKARDQQASKAVFVTMAGFQEGAVSVAERHGVDLFKITFDSAAIALSATTTYFTHHNPDYVGDPTPTLTISEPTLTDVIEKVRLRYADARWFDVPSEASQMNYYAAQTQLEDGRVLGELMQTVPQRFLEEGRSRTETIELSPALEIIPPDEYHFPFGTLARIELTLVARMSRFLSGNIGIEPTSFSCPVIYTNVLTGEHTTYTLDQLPLNTAPLSAGKFYLQLHPMRYFHCAEVKNNKVTWHLIESFQHHQLIRSTYIQDEKYGAFYVPVSDKPTIKRLEGRLAEYLSPSRPPTPVEPSARALKRKRRPKALRGK</sequence>
<keyword evidence="3" id="KW-0255">Endonuclease</keyword>
<evidence type="ECO:0000313" key="4">
    <source>
        <dbReference type="Proteomes" id="UP000811255"/>
    </source>
</evidence>
<dbReference type="SUPFAM" id="SSF52980">
    <property type="entry name" value="Restriction endonuclease-like"/>
    <property type="match status" value="1"/>
</dbReference>
<feature type="compositionally biased region" description="Basic residues" evidence="1">
    <location>
        <begin position="373"/>
        <end position="386"/>
    </location>
</feature>
<keyword evidence="3" id="KW-0540">Nuclease</keyword>
<protein>
    <submittedName>
        <fullName evidence="3">Restriction endonuclease</fullName>
        <ecNumber evidence="3">3.1.21.-</ecNumber>
    </submittedName>
</protein>
<comment type="caution">
    <text evidence="3">The sequence shown here is derived from an EMBL/GenBank/DDBJ whole genome shotgun (WGS) entry which is preliminary data.</text>
</comment>
<evidence type="ECO:0000259" key="2">
    <source>
        <dbReference type="Pfam" id="PF04471"/>
    </source>
</evidence>
<keyword evidence="4" id="KW-1185">Reference proteome</keyword>
<gene>
    <name evidence="3" type="ORF">KK137_09885</name>
</gene>
<dbReference type="Proteomes" id="UP000811255">
    <property type="component" value="Unassembled WGS sequence"/>
</dbReference>
<keyword evidence="3" id="KW-0378">Hydrolase</keyword>
<name>A0ABS5W4H1_9SPHN</name>
<feature type="domain" description="Restriction endonuclease type IV Mrr" evidence="2">
    <location>
        <begin position="25"/>
        <end position="107"/>
    </location>
</feature>
<reference evidence="3 4" key="1">
    <citation type="submission" date="2021-05" db="EMBL/GenBank/DDBJ databases">
        <title>Croceibacterium sp. LX-88 genome sequence.</title>
        <authorList>
            <person name="Luo X."/>
        </authorList>
    </citation>
    <scope>NUCLEOTIDE SEQUENCE [LARGE SCALE GENOMIC DNA]</scope>
    <source>
        <strain evidence="3 4">LX-88</strain>
    </source>
</reference>
<proteinExistence type="predicted"/>
<evidence type="ECO:0000256" key="1">
    <source>
        <dbReference type="SAM" id="MobiDB-lite"/>
    </source>
</evidence>
<organism evidence="3 4">
    <name type="scientific">Croceibacterium selenioxidans</name>
    <dbReference type="NCBI Taxonomy" id="2838833"/>
    <lineage>
        <taxon>Bacteria</taxon>
        <taxon>Pseudomonadati</taxon>
        <taxon>Pseudomonadota</taxon>
        <taxon>Alphaproteobacteria</taxon>
        <taxon>Sphingomonadales</taxon>
        <taxon>Erythrobacteraceae</taxon>
        <taxon>Croceibacterium</taxon>
    </lineage>
</organism>
<dbReference type="GO" id="GO:0016787">
    <property type="term" value="F:hydrolase activity"/>
    <property type="evidence" value="ECO:0007669"/>
    <property type="project" value="UniProtKB-KW"/>
</dbReference>
<dbReference type="InterPro" id="IPR011335">
    <property type="entry name" value="Restrct_endonuc-II-like"/>
</dbReference>
<feature type="region of interest" description="Disordered" evidence="1">
    <location>
        <begin position="355"/>
        <end position="386"/>
    </location>
</feature>
<dbReference type="InterPro" id="IPR007560">
    <property type="entry name" value="Restrct_endonuc_IV_Mrr"/>
</dbReference>
<dbReference type="GO" id="GO:0004519">
    <property type="term" value="F:endonuclease activity"/>
    <property type="evidence" value="ECO:0007669"/>
    <property type="project" value="UniProtKB-KW"/>
</dbReference>
<accession>A0ABS5W4H1</accession>
<dbReference type="EMBL" id="JAHFVK010000002">
    <property type="protein sequence ID" value="MBT2134643.1"/>
    <property type="molecule type" value="Genomic_DNA"/>
</dbReference>